<accession>A0ABP7M9M2</accession>
<comment type="caution">
    <text evidence="1">The sequence shown here is derived from an EMBL/GenBank/DDBJ whole genome shotgun (WGS) entry which is preliminary data.</text>
</comment>
<dbReference type="RefSeq" id="WP_344795597.1">
    <property type="nucleotide sequence ID" value="NZ_BAABBN010000004.1"/>
</dbReference>
<dbReference type="EMBL" id="BAABBN010000004">
    <property type="protein sequence ID" value="GAA3915270.1"/>
    <property type="molecule type" value="Genomic_DNA"/>
</dbReference>
<reference evidence="2" key="1">
    <citation type="journal article" date="2019" name="Int. J. Syst. Evol. Microbiol.">
        <title>The Global Catalogue of Microorganisms (GCM) 10K type strain sequencing project: providing services to taxonomists for standard genome sequencing and annotation.</title>
        <authorList>
            <consortium name="The Broad Institute Genomics Platform"/>
            <consortium name="The Broad Institute Genome Sequencing Center for Infectious Disease"/>
            <person name="Wu L."/>
            <person name="Ma J."/>
        </authorList>
    </citation>
    <scope>NUCLEOTIDE SEQUENCE [LARGE SCALE GENOMIC DNA]</scope>
    <source>
        <strain evidence="2">JCM 17551</strain>
    </source>
</reference>
<proteinExistence type="predicted"/>
<keyword evidence="2" id="KW-1185">Reference proteome</keyword>
<protein>
    <submittedName>
        <fullName evidence="1">Uncharacterized protein</fullName>
    </submittedName>
</protein>
<evidence type="ECO:0000313" key="1">
    <source>
        <dbReference type="EMBL" id="GAA3915270.1"/>
    </source>
</evidence>
<evidence type="ECO:0000313" key="2">
    <source>
        <dbReference type="Proteomes" id="UP001501565"/>
    </source>
</evidence>
<dbReference type="Proteomes" id="UP001501565">
    <property type="component" value="Unassembled WGS sequence"/>
</dbReference>
<gene>
    <name evidence="1" type="ORF">GCM10022277_07310</name>
</gene>
<sequence>MAAKHSGQVIKVLDEESLLRMLSAQRFQVALTDPKVMKFNANKYKISDLTLNHLKLETKSLGIAFLDTKKNRARIRQLEHFLKSRQPQ</sequence>
<organism evidence="1 2">
    <name type="scientific">Litoribacillus peritrichatus</name>
    <dbReference type="NCBI Taxonomy" id="718191"/>
    <lineage>
        <taxon>Bacteria</taxon>
        <taxon>Pseudomonadati</taxon>
        <taxon>Pseudomonadota</taxon>
        <taxon>Gammaproteobacteria</taxon>
        <taxon>Oceanospirillales</taxon>
        <taxon>Oceanospirillaceae</taxon>
        <taxon>Litoribacillus</taxon>
    </lineage>
</organism>
<name>A0ABP7M9M2_9GAMM</name>